<evidence type="ECO:0000313" key="3">
    <source>
        <dbReference type="Proteomes" id="UP000017246"/>
    </source>
</evidence>
<reference evidence="2" key="2">
    <citation type="submission" date="2015-11" db="EMBL/GenBank/DDBJ databases">
        <authorList>
            <person name="Zhang Y."/>
            <person name="Guo Z."/>
        </authorList>
    </citation>
    <scope>NUCLEOTIDE SEQUENCE</scope>
</reference>
<evidence type="ECO:0000259" key="1">
    <source>
        <dbReference type="Pfam" id="PF18996"/>
    </source>
</evidence>
<keyword evidence="2" id="KW-0548">Nucleotidyltransferase</keyword>
<accession>A0A0S4MRY5</accession>
<sequence>MALNCQIQPSSLSPLSKNTSFLAQLVIDSDEQTLAREFFQRLQKADEAEEEYARNLQLLAKCAFCGCSPNKIANWITAQFKYVVRPSALAEKLCKAKANSLDQ</sequence>
<evidence type="ECO:0000313" key="2">
    <source>
        <dbReference type="EMBL" id="CUT99726.1"/>
    </source>
</evidence>
<dbReference type="AlphaFoldDB" id="A0A0S4MRY5"/>
<keyword evidence="2" id="KW-0808">Transferase</keyword>
<dbReference type="Proteomes" id="UP000017246">
    <property type="component" value="Unassembled WGS sequence"/>
</dbReference>
<keyword evidence="2" id="KW-0695">RNA-directed DNA polymerase</keyword>
<dbReference type="Pfam" id="PF18996">
    <property type="entry name" value="DUF5726"/>
    <property type="match status" value="1"/>
</dbReference>
<dbReference type="EMBL" id="LN902847">
    <property type="protein sequence ID" value="CUT99726.1"/>
    <property type="molecule type" value="Genomic_DNA"/>
</dbReference>
<feature type="domain" description="DUF5726" evidence="1">
    <location>
        <begin position="20"/>
        <end position="56"/>
    </location>
</feature>
<organism evidence="2 3">
    <name type="scientific">Echinococcus multilocularis</name>
    <name type="common">Fox tapeworm</name>
    <dbReference type="NCBI Taxonomy" id="6211"/>
    <lineage>
        <taxon>Eukaryota</taxon>
        <taxon>Metazoa</taxon>
        <taxon>Spiralia</taxon>
        <taxon>Lophotrochozoa</taxon>
        <taxon>Platyhelminthes</taxon>
        <taxon>Cestoda</taxon>
        <taxon>Eucestoda</taxon>
        <taxon>Cyclophyllidea</taxon>
        <taxon>Taeniidae</taxon>
        <taxon>Echinococcus</taxon>
    </lineage>
</organism>
<protein>
    <submittedName>
        <fullName evidence="2">RNA directed DNA polymerase (Reverse transcriptase)</fullName>
    </submittedName>
</protein>
<keyword evidence="3" id="KW-1185">Reference proteome</keyword>
<name>A0A0S4MRY5_ECHMU</name>
<dbReference type="InterPro" id="IPR043784">
    <property type="entry name" value="DUF5726"/>
</dbReference>
<reference evidence="2" key="1">
    <citation type="journal article" date="2013" name="Nature">
        <title>The genomes of four tapeworm species reveal adaptations to parasitism.</title>
        <authorList>
            <person name="Tsai I.J."/>
            <person name="Zarowiecki M."/>
            <person name="Holroyd N."/>
            <person name="Garciarrubio A."/>
            <person name="Sanchez-Flores A."/>
            <person name="Brooks K.L."/>
            <person name="Tracey A."/>
            <person name="Bobes R.J."/>
            <person name="Fragoso G."/>
            <person name="Sciutto E."/>
            <person name="Aslett M."/>
            <person name="Beasley H."/>
            <person name="Bennett H.M."/>
            <person name="Cai J."/>
            <person name="Camicia F."/>
            <person name="Clark R."/>
            <person name="Cucher M."/>
            <person name="De Silva N."/>
            <person name="Day T.A."/>
            <person name="Deplazes P."/>
            <person name="Estrada K."/>
            <person name="Fernandez C."/>
            <person name="Holland P.W."/>
            <person name="Hou J."/>
            <person name="Hu S."/>
            <person name="Huckvale T."/>
            <person name="Hung S.S."/>
            <person name="Kamenetzky L."/>
            <person name="Keane J.A."/>
            <person name="Kiss F."/>
            <person name="Koziol U."/>
            <person name="Lambert O."/>
            <person name="Liu K."/>
            <person name="Luo X."/>
            <person name="Luo Y."/>
            <person name="Macchiaroli N."/>
            <person name="Nichol S."/>
            <person name="Paps J."/>
            <person name="Parkinson J."/>
            <person name="Pouchkina-Stantcheva N."/>
            <person name="Riddiford N."/>
            <person name="Rosenzvit M."/>
            <person name="Salinas G."/>
            <person name="Wasmuth J.D."/>
            <person name="Zamanian M."/>
            <person name="Zheng Y."/>
            <person name="Cai X."/>
            <person name="Soberon X."/>
            <person name="Olson P.D."/>
            <person name="Laclette J.P."/>
            <person name="Brehm K."/>
            <person name="Berriman M."/>
            <person name="Garciarrubio A."/>
            <person name="Bobes R.J."/>
            <person name="Fragoso G."/>
            <person name="Sanchez-Flores A."/>
            <person name="Estrada K."/>
            <person name="Cevallos M.A."/>
            <person name="Morett E."/>
            <person name="Gonzalez V."/>
            <person name="Portillo T."/>
            <person name="Ochoa-Leyva A."/>
            <person name="Jose M.V."/>
            <person name="Sciutto E."/>
            <person name="Landa A."/>
            <person name="Jimenez L."/>
            <person name="Valdes V."/>
            <person name="Carrero J.C."/>
            <person name="Larralde C."/>
            <person name="Morales-Montor J."/>
            <person name="Limon-Lason J."/>
            <person name="Soberon X."/>
            <person name="Laclette J.P."/>
        </authorList>
    </citation>
    <scope>NUCLEOTIDE SEQUENCE [LARGE SCALE GENOMIC DNA]</scope>
</reference>
<dbReference type="GO" id="GO:0003964">
    <property type="term" value="F:RNA-directed DNA polymerase activity"/>
    <property type="evidence" value="ECO:0007669"/>
    <property type="project" value="UniProtKB-KW"/>
</dbReference>
<proteinExistence type="predicted"/>